<evidence type="ECO:0000256" key="2">
    <source>
        <dbReference type="ARBA" id="ARBA00022692"/>
    </source>
</evidence>
<keyword evidence="3 8" id="KW-0378">Hydrolase</keyword>
<dbReference type="RefSeq" id="WP_084371416.1">
    <property type="nucleotide sequence ID" value="NZ_FWYF01000001.1"/>
</dbReference>
<evidence type="ECO:0000313" key="9">
    <source>
        <dbReference type="Proteomes" id="UP000192472"/>
    </source>
</evidence>
<dbReference type="PANTHER" id="PTHR13572">
    <property type="entry name" value="ENDO-ALPHA-1,2-MANNOSIDASE"/>
    <property type="match status" value="1"/>
</dbReference>
<proteinExistence type="predicted"/>
<dbReference type="CDD" id="cd11575">
    <property type="entry name" value="GH99_GH71_like_3"/>
    <property type="match status" value="1"/>
</dbReference>
<dbReference type="AlphaFoldDB" id="A0A1W2G804"/>
<keyword evidence="4" id="KW-0735">Signal-anchor</keyword>
<evidence type="ECO:0000256" key="4">
    <source>
        <dbReference type="ARBA" id="ARBA00022968"/>
    </source>
</evidence>
<sequence length="406" mass="46016">MNHILQLGLTLLILSSCKEDNSPELVLPSGGIEELSAKSVSKSNKMPVYLHYMPWFEAPGDFSEGWGIHWKMSTKDPNVIGDDDKRQIASHYYPLIGPYDSRDPDVINYHMLLMKYAGVDGVLINWYGVEGTNSDIHSLLESSNAIIDHTESTGMEFAVVMEDRFAESKEDTKINVTYLNSNYYNHKQYIEFDNRPLTLLFGPITFQASTTWTEILGASSANELFLPLWYNTGKVGEENAAGEYAWVYRDGVSGLTNFYNSTTALEIRGGGAYPGFNDYYVEGGWGDQIGWELEVSAQTLEETLDLATQNSDKLDFLQLITWNDFGEGTCIEPTLEFEFQFLEKIQKYTGVAYGVEELQLIYDWYLLSKNPAYSSDKEALDDLKQAFYYLVALKVDEAEKLISNYK</sequence>
<protein>
    <submittedName>
        <fullName evidence="8">Glycosyl hydrolase family 99</fullName>
    </submittedName>
</protein>
<keyword evidence="5" id="KW-1133">Transmembrane helix</keyword>
<dbReference type="OrthoDB" id="976137at2"/>
<dbReference type="STRING" id="692418.SAMN04488029_1124"/>
<dbReference type="PANTHER" id="PTHR13572:SF4">
    <property type="entry name" value="RE57134P"/>
    <property type="match status" value="1"/>
</dbReference>
<evidence type="ECO:0000256" key="7">
    <source>
        <dbReference type="ARBA" id="ARBA00023136"/>
    </source>
</evidence>
<keyword evidence="6" id="KW-0333">Golgi apparatus</keyword>
<reference evidence="8 9" key="1">
    <citation type="submission" date="2017-04" db="EMBL/GenBank/DDBJ databases">
        <authorList>
            <person name="Afonso C.L."/>
            <person name="Miller P.J."/>
            <person name="Scott M.A."/>
            <person name="Spackman E."/>
            <person name="Goraichik I."/>
            <person name="Dimitrov K.M."/>
            <person name="Suarez D.L."/>
            <person name="Swayne D.E."/>
        </authorList>
    </citation>
    <scope>NUCLEOTIDE SEQUENCE [LARGE SCALE GENOMIC DNA]</scope>
    <source>
        <strain evidence="8 9">DSM 26133</strain>
    </source>
</reference>
<keyword evidence="7" id="KW-0472">Membrane</keyword>
<dbReference type="Proteomes" id="UP000192472">
    <property type="component" value="Unassembled WGS sequence"/>
</dbReference>
<comment type="subcellular location">
    <subcellularLocation>
        <location evidence="1">Golgi apparatus membrane</location>
        <topology evidence="1">Single-pass type II membrane protein</topology>
    </subcellularLocation>
</comment>
<name>A0A1W2G804_REIFA</name>
<dbReference type="Gene3D" id="3.20.20.80">
    <property type="entry name" value="Glycosidases"/>
    <property type="match status" value="1"/>
</dbReference>
<gene>
    <name evidence="8" type="ORF">SAMN04488029_1124</name>
</gene>
<accession>A0A1W2G804</accession>
<keyword evidence="2" id="KW-0812">Transmembrane</keyword>
<evidence type="ECO:0000256" key="6">
    <source>
        <dbReference type="ARBA" id="ARBA00023034"/>
    </source>
</evidence>
<evidence type="ECO:0000313" key="8">
    <source>
        <dbReference type="EMBL" id="SMD32773.1"/>
    </source>
</evidence>
<dbReference type="InterPro" id="IPR026071">
    <property type="entry name" value="Glyco_Hydrolase_99"/>
</dbReference>
<dbReference type="EMBL" id="FWYF01000001">
    <property type="protein sequence ID" value="SMD32773.1"/>
    <property type="molecule type" value="Genomic_DNA"/>
</dbReference>
<keyword evidence="9" id="KW-1185">Reference proteome</keyword>
<dbReference type="Pfam" id="PF16317">
    <property type="entry name" value="Glyco_hydro_99"/>
    <property type="match status" value="1"/>
</dbReference>
<evidence type="ECO:0000256" key="3">
    <source>
        <dbReference type="ARBA" id="ARBA00022801"/>
    </source>
</evidence>
<evidence type="ECO:0000256" key="5">
    <source>
        <dbReference type="ARBA" id="ARBA00022989"/>
    </source>
</evidence>
<organism evidence="8 9">
    <name type="scientific">Reichenbachiella faecimaris</name>
    <dbReference type="NCBI Taxonomy" id="692418"/>
    <lineage>
        <taxon>Bacteria</taxon>
        <taxon>Pseudomonadati</taxon>
        <taxon>Bacteroidota</taxon>
        <taxon>Cytophagia</taxon>
        <taxon>Cytophagales</taxon>
        <taxon>Reichenbachiellaceae</taxon>
        <taxon>Reichenbachiella</taxon>
    </lineage>
</organism>
<dbReference type="GO" id="GO:0004559">
    <property type="term" value="F:alpha-mannosidase activity"/>
    <property type="evidence" value="ECO:0007669"/>
    <property type="project" value="TreeGrafter"/>
</dbReference>
<evidence type="ECO:0000256" key="1">
    <source>
        <dbReference type="ARBA" id="ARBA00004323"/>
    </source>
</evidence>